<organism evidence="2 3">
    <name type="scientific">Heterodera schachtii</name>
    <name type="common">Sugarbeet cyst nematode worm</name>
    <name type="synonym">Tylenchus schachtii</name>
    <dbReference type="NCBI Taxonomy" id="97005"/>
    <lineage>
        <taxon>Eukaryota</taxon>
        <taxon>Metazoa</taxon>
        <taxon>Ecdysozoa</taxon>
        <taxon>Nematoda</taxon>
        <taxon>Chromadorea</taxon>
        <taxon>Rhabditida</taxon>
        <taxon>Tylenchina</taxon>
        <taxon>Tylenchomorpha</taxon>
        <taxon>Tylenchoidea</taxon>
        <taxon>Heteroderidae</taxon>
        <taxon>Heteroderinae</taxon>
        <taxon>Heterodera</taxon>
    </lineage>
</organism>
<keyword evidence="3" id="KW-1185">Reference proteome</keyword>
<evidence type="ECO:0000256" key="1">
    <source>
        <dbReference type="SAM" id="SignalP"/>
    </source>
</evidence>
<keyword evidence="1" id="KW-0732">Signal</keyword>
<accession>A0ABD2HR05</accession>
<protein>
    <submittedName>
        <fullName evidence="2">Uncharacterized protein</fullName>
    </submittedName>
</protein>
<comment type="caution">
    <text evidence="2">The sequence shown here is derived from an EMBL/GenBank/DDBJ whole genome shotgun (WGS) entry which is preliminary data.</text>
</comment>
<feature type="signal peptide" evidence="1">
    <location>
        <begin position="1"/>
        <end position="21"/>
    </location>
</feature>
<evidence type="ECO:0000313" key="3">
    <source>
        <dbReference type="Proteomes" id="UP001620645"/>
    </source>
</evidence>
<gene>
    <name evidence="2" type="ORF">niasHS_016231</name>
</gene>
<dbReference type="AlphaFoldDB" id="A0ABD2HR05"/>
<feature type="chain" id="PRO_5044851772" evidence="1">
    <location>
        <begin position="22"/>
        <end position="121"/>
    </location>
</feature>
<dbReference type="EMBL" id="JBICCN010000448">
    <property type="protein sequence ID" value="KAL3068263.1"/>
    <property type="molecule type" value="Genomic_DNA"/>
</dbReference>
<name>A0ABD2HR05_HETSC</name>
<proteinExistence type="predicted"/>
<evidence type="ECO:0000313" key="2">
    <source>
        <dbReference type="EMBL" id="KAL3068263.1"/>
    </source>
</evidence>
<sequence>MQLASNAILLLVSLLAGFSYCAPPKQAKTNPSKKNPTTLGGVVSSLAKVATGVLALTAAGLPGANCAPRPIGYGKQAETAENFVSAANPPLAYPASAPTQSILPGLLRLLTVVLAELSARV</sequence>
<dbReference type="Proteomes" id="UP001620645">
    <property type="component" value="Unassembled WGS sequence"/>
</dbReference>
<reference evidence="2 3" key="1">
    <citation type="submission" date="2024-10" db="EMBL/GenBank/DDBJ databases">
        <authorList>
            <person name="Kim D."/>
        </authorList>
    </citation>
    <scope>NUCLEOTIDE SEQUENCE [LARGE SCALE GENOMIC DNA]</scope>
    <source>
        <strain evidence="2">Taebaek</strain>
    </source>
</reference>